<sequence length="411" mass="45204">MPALQTGGIDDRVRLELGGQEIVVAESYEVRAGILSQPAAFSIRLGHGSVIAQLIKRYPPKTPFKLYIGDVQQQTGETDGFRAEGTSGATQLTIRGRDSLAPLHDSYVENEKSYLDSTFSELVRSALRDVGLDPARLQTSARADRSIRAGVPIKELSEPRTVDQIALSPEGGTAPAGQTNFAASIQTKLGERWYDFVRRYLDRGGLFLWSGVDGGYILSQPNAHQKPVYRIIRRRGQHDNGVNVTYAEYANETTHRHSTVVVYGRGGGRKYGRTKAKGAFVDDEMFNGFRQHAEAAGGPDETGYRRAIVLRDNNVGTVGQAEFLALRKLAEERRAGWSVVYKLAGHTTPTIQGGGRAVWTFDSIVEVDDDEFALHGTYYIESVEYARGSDGTTTTVRLMRPEDLIFGGIDE</sequence>
<dbReference type="Gene3D" id="2.30.300.10">
    <property type="entry name" value="Baseplate protein-like domain - beta roll fold"/>
    <property type="match status" value="1"/>
</dbReference>
<keyword evidence="2" id="KW-1185">Reference proteome</keyword>
<evidence type="ECO:0000313" key="1">
    <source>
        <dbReference type="EMBL" id="WXA96790.1"/>
    </source>
</evidence>
<dbReference type="Proteomes" id="UP001379533">
    <property type="component" value="Chromosome"/>
</dbReference>
<dbReference type="Gene3D" id="3.55.50.10">
    <property type="entry name" value="Baseplate protein-like domains"/>
    <property type="match status" value="1"/>
</dbReference>
<proteinExistence type="predicted"/>
<evidence type="ECO:0000313" key="2">
    <source>
        <dbReference type="Proteomes" id="UP001379533"/>
    </source>
</evidence>
<name>A0ABZ2KGU5_9BACT</name>
<dbReference type="SUPFAM" id="SSF69279">
    <property type="entry name" value="Phage tail proteins"/>
    <property type="match status" value="2"/>
</dbReference>
<dbReference type="RefSeq" id="WP_394847406.1">
    <property type="nucleotide sequence ID" value="NZ_CP089982.1"/>
</dbReference>
<reference evidence="1 2" key="1">
    <citation type="submission" date="2021-12" db="EMBL/GenBank/DDBJ databases">
        <title>Discovery of the Pendulisporaceae a myxobacterial family with distinct sporulation behavior and unique specialized metabolism.</title>
        <authorList>
            <person name="Garcia R."/>
            <person name="Popoff A."/>
            <person name="Bader C.D."/>
            <person name="Loehr J."/>
            <person name="Walesch S."/>
            <person name="Walt C."/>
            <person name="Boldt J."/>
            <person name="Bunk B."/>
            <person name="Haeckl F.J.F.P.J."/>
            <person name="Gunesch A.P."/>
            <person name="Birkelbach J."/>
            <person name="Nuebel U."/>
            <person name="Pietschmann T."/>
            <person name="Bach T."/>
            <person name="Mueller R."/>
        </authorList>
    </citation>
    <scope>NUCLEOTIDE SEQUENCE [LARGE SCALE GENOMIC DNA]</scope>
    <source>
        <strain evidence="1 2">MSr12523</strain>
    </source>
</reference>
<accession>A0ABZ2KGU5</accession>
<protein>
    <submittedName>
        <fullName evidence="1">Uncharacterized protein</fullName>
    </submittedName>
</protein>
<dbReference type="InterPro" id="IPR023399">
    <property type="entry name" value="Baseplate-like_2-layer_sand"/>
</dbReference>
<organism evidence="1 2">
    <name type="scientific">Pendulispora brunnea</name>
    <dbReference type="NCBI Taxonomy" id="2905690"/>
    <lineage>
        <taxon>Bacteria</taxon>
        <taxon>Pseudomonadati</taxon>
        <taxon>Myxococcota</taxon>
        <taxon>Myxococcia</taxon>
        <taxon>Myxococcales</taxon>
        <taxon>Sorangiineae</taxon>
        <taxon>Pendulisporaceae</taxon>
        <taxon>Pendulispora</taxon>
    </lineage>
</organism>
<dbReference type="EMBL" id="CP089982">
    <property type="protein sequence ID" value="WXA96790.1"/>
    <property type="molecule type" value="Genomic_DNA"/>
</dbReference>
<gene>
    <name evidence="1" type="ORF">LZC95_08065</name>
</gene>
<dbReference type="Gene3D" id="3.30.1920.10">
    <property type="entry name" value="Baseplate protein-like domains - 2 layer sandwich fold"/>
    <property type="match status" value="1"/>
</dbReference>